<proteinExistence type="predicted"/>
<evidence type="ECO:0000313" key="3">
    <source>
        <dbReference type="Proteomes" id="UP000609531"/>
    </source>
</evidence>
<protein>
    <submittedName>
        <fullName evidence="2">Alpha/beta fold hydrolase</fullName>
    </submittedName>
</protein>
<dbReference type="SUPFAM" id="SSF82784">
    <property type="entry name" value="OsmC-like"/>
    <property type="match status" value="1"/>
</dbReference>
<sequence length="402" mass="42171">MRPDTLSVDGAYGSALSVRVELPIGRPAGIALFVHCLTCGKDLFAARAIARGLAIRGFLTARFDFTGLGASGGDFASTDFSANVEDVVRVAEALGAHYGGPQLLVGHSIGGAAAILAARRLPQVTAVATIGAPASADPVLKHLAADPDPSAADGVVPITLGGRSFTVRREFLDDISGHKVEEAARAMDAAFLVLHAPLDQMVGIDNATRLFLAAHHPRSFISLDAADHLLERDEDARYAADVVAAWASRYVIAPEAPELPEGTVRAEDAGGPFRTLIATGGHAIPADEPRSAGGEDTGPSPYDLLAAGLAACTLMTLRLYGARKGWTVEASVDVVHEKVHAEDVAEATVKPGADGRIDLFRRMIHFASSTPPDQRKRLLEIADRCPVHRTLERGAAIITTAV</sequence>
<evidence type="ECO:0000313" key="2">
    <source>
        <dbReference type="EMBL" id="MBJ3774756.1"/>
    </source>
</evidence>
<organism evidence="2 3">
    <name type="scientific">Acuticoccus mangrovi</name>
    <dbReference type="NCBI Taxonomy" id="2796142"/>
    <lineage>
        <taxon>Bacteria</taxon>
        <taxon>Pseudomonadati</taxon>
        <taxon>Pseudomonadota</taxon>
        <taxon>Alphaproteobacteria</taxon>
        <taxon>Hyphomicrobiales</taxon>
        <taxon>Amorphaceae</taxon>
        <taxon>Acuticoccus</taxon>
    </lineage>
</organism>
<dbReference type="Gene3D" id="3.30.300.20">
    <property type="match status" value="1"/>
</dbReference>
<dbReference type="AlphaFoldDB" id="A0A934ILS8"/>
<dbReference type="Pfam" id="PF02566">
    <property type="entry name" value="OsmC"/>
    <property type="match status" value="1"/>
</dbReference>
<dbReference type="SUPFAM" id="SSF53474">
    <property type="entry name" value="alpha/beta-Hydrolases"/>
    <property type="match status" value="1"/>
</dbReference>
<dbReference type="GO" id="GO:0016787">
    <property type="term" value="F:hydrolase activity"/>
    <property type="evidence" value="ECO:0007669"/>
    <property type="project" value="UniProtKB-KW"/>
</dbReference>
<name>A0A934ILS8_9HYPH</name>
<dbReference type="InterPro" id="IPR022742">
    <property type="entry name" value="Hydrolase_4"/>
</dbReference>
<dbReference type="InterPro" id="IPR029058">
    <property type="entry name" value="AB_hydrolase_fold"/>
</dbReference>
<keyword evidence="3" id="KW-1185">Reference proteome</keyword>
<dbReference type="InterPro" id="IPR036102">
    <property type="entry name" value="OsmC/Ohrsf"/>
</dbReference>
<gene>
    <name evidence="2" type="ORF">JCR33_03605</name>
</gene>
<comment type="caution">
    <text evidence="2">The sequence shown here is derived from an EMBL/GenBank/DDBJ whole genome shotgun (WGS) entry which is preliminary data.</text>
</comment>
<dbReference type="EMBL" id="JAEKJA010000002">
    <property type="protein sequence ID" value="MBJ3774756.1"/>
    <property type="molecule type" value="Genomic_DNA"/>
</dbReference>
<dbReference type="InterPro" id="IPR015946">
    <property type="entry name" value="KH_dom-like_a/b"/>
</dbReference>
<dbReference type="PANTHER" id="PTHR39624">
    <property type="entry name" value="PROTEIN INVOLVED IN RIMO-MEDIATED BETA-METHYLTHIOLATION OF RIBOSOMAL PROTEIN S12 YCAO"/>
    <property type="match status" value="1"/>
</dbReference>
<accession>A0A934ILS8</accession>
<dbReference type="Gene3D" id="3.40.50.1820">
    <property type="entry name" value="alpha/beta hydrolase"/>
    <property type="match status" value="1"/>
</dbReference>
<dbReference type="PANTHER" id="PTHR39624:SF2">
    <property type="entry name" value="OSMC-LIKE PROTEIN"/>
    <property type="match status" value="1"/>
</dbReference>
<dbReference type="RefSeq" id="WP_198880656.1">
    <property type="nucleotide sequence ID" value="NZ_JAEKJA010000002.1"/>
</dbReference>
<dbReference type="Pfam" id="PF12146">
    <property type="entry name" value="Hydrolase_4"/>
    <property type="match status" value="1"/>
</dbReference>
<evidence type="ECO:0000259" key="1">
    <source>
        <dbReference type="Pfam" id="PF12146"/>
    </source>
</evidence>
<dbReference type="Proteomes" id="UP000609531">
    <property type="component" value="Unassembled WGS sequence"/>
</dbReference>
<reference evidence="2" key="1">
    <citation type="submission" date="2020-12" db="EMBL/GenBank/DDBJ databases">
        <title>Bacterial taxonomy.</title>
        <authorList>
            <person name="Pan X."/>
        </authorList>
    </citation>
    <scope>NUCLEOTIDE SEQUENCE</scope>
    <source>
        <strain evidence="2">B2012</strain>
    </source>
</reference>
<dbReference type="InterPro" id="IPR003718">
    <property type="entry name" value="OsmC/Ohr_fam"/>
</dbReference>
<feature type="domain" description="Serine aminopeptidase S33" evidence="1">
    <location>
        <begin position="48"/>
        <end position="132"/>
    </location>
</feature>
<keyword evidence="2" id="KW-0378">Hydrolase</keyword>